<feature type="domain" description="Thioredoxin" evidence="5">
    <location>
        <begin position="242"/>
        <end position="380"/>
    </location>
</feature>
<evidence type="ECO:0000256" key="1">
    <source>
        <dbReference type="ARBA" id="ARBA00004196"/>
    </source>
</evidence>
<dbReference type="AlphaFoldDB" id="U2J4V5"/>
<dbReference type="InterPro" id="IPR017937">
    <property type="entry name" value="Thioredoxin_CS"/>
</dbReference>
<proteinExistence type="predicted"/>
<evidence type="ECO:0000259" key="5">
    <source>
        <dbReference type="PROSITE" id="PS51352"/>
    </source>
</evidence>
<accession>U2J4V5</accession>
<dbReference type="SUPFAM" id="SSF52833">
    <property type="entry name" value="Thioredoxin-like"/>
    <property type="match status" value="1"/>
</dbReference>
<reference evidence="6 7" key="1">
    <citation type="journal article" date="2013" name="Genome Announc.">
        <title>The Draft Genome Sequence of Sphingomonas paucimobilis Strain HER1398 (Proteobacteria), Host to the Giant PAU Phage, Indicates That It Is a Member of the Genus Sphingobacterium (Bacteroidetes).</title>
        <authorList>
            <person name="White R.A.III."/>
            <person name="Suttle C.A."/>
        </authorList>
    </citation>
    <scope>NUCLEOTIDE SEQUENCE [LARGE SCALE GENOMIC DNA]</scope>
    <source>
        <strain evidence="6 7">HER1398</strain>
    </source>
</reference>
<dbReference type="EMBL" id="ATDL01000021">
    <property type="protein sequence ID" value="ERJ57693.1"/>
    <property type="molecule type" value="Genomic_DNA"/>
</dbReference>
<comment type="subcellular location">
    <subcellularLocation>
        <location evidence="1">Cell envelope</location>
    </subcellularLocation>
</comment>
<dbReference type="GO" id="GO:0030313">
    <property type="term" value="C:cell envelope"/>
    <property type="evidence" value="ECO:0007669"/>
    <property type="project" value="UniProtKB-SubCell"/>
</dbReference>
<evidence type="ECO:0000313" key="6">
    <source>
        <dbReference type="EMBL" id="ERJ57693.1"/>
    </source>
</evidence>
<keyword evidence="2" id="KW-0201">Cytochrome c-type biogenesis</keyword>
<dbReference type="InterPro" id="IPR013766">
    <property type="entry name" value="Thioredoxin_domain"/>
</dbReference>
<dbReference type="STRING" id="1346330.M472_02830"/>
<dbReference type="InterPro" id="IPR050553">
    <property type="entry name" value="Thioredoxin_ResA/DsbE_sf"/>
</dbReference>
<dbReference type="GO" id="GO:0016209">
    <property type="term" value="F:antioxidant activity"/>
    <property type="evidence" value="ECO:0007669"/>
    <property type="project" value="InterPro"/>
</dbReference>
<dbReference type="PATRIC" id="fig|1346330.5.peg.3660"/>
<dbReference type="OrthoDB" id="750178at2"/>
<evidence type="ECO:0000256" key="2">
    <source>
        <dbReference type="ARBA" id="ARBA00022748"/>
    </source>
</evidence>
<keyword evidence="7" id="KW-1185">Reference proteome</keyword>
<gene>
    <name evidence="6" type="ORF">M472_02830</name>
</gene>
<dbReference type="CDD" id="cd02966">
    <property type="entry name" value="TlpA_like_family"/>
    <property type="match status" value="1"/>
</dbReference>
<dbReference type="InterPro" id="IPR036249">
    <property type="entry name" value="Thioredoxin-like_sf"/>
</dbReference>
<dbReference type="PROSITE" id="PS00194">
    <property type="entry name" value="THIOREDOXIN_1"/>
    <property type="match status" value="1"/>
</dbReference>
<keyword evidence="4" id="KW-0676">Redox-active center</keyword>
<comment type="caution">
    <text evidence="6">The sequence shown here is derived from an EMBL/GenBank/DDBJ whole genome shotgun (WGS) entry which is preliminary data.</text>
</comment>
<dbReference type="InterPro" id="IPR000866">
    <property type="entry name" value="AhpC/TSA"/>
</dbReference>
<dbReference type="InterPro" id="IPR025380">
    <property type="entry name" value="DUF4369"/>
</dbReference>
<dbReference type="Pfam" id="PF00578">
    <property type="entry name" value="AhpC-TSA"/>
    <property type="match status" value="1"/>
</dbReference>
<organism evidence="6 7">
    <name type="scientific">Sphingobacterium paucimobilis HER1398</name>
    <dbReference type="NCBI Taxonomy" id="1346330"/>
    <lineage>
        <taxon>Bacteria</taxon>
        <taxon>Pseudomonadati</taxon>
        <taxon>Bacteroidota</taxon>
        <taxon>Sphingobacteriia</taxon>
        <taxon>Sphingobacteriales</taxon>
        <taxon>Sphingobacteriaceae</taxon>
        <taxon>Sphingobacterium</taxon>
    </lineage>
</organism>
<dbReference type="Proteomes" id="UP000016584">
    <property type="component" value="Unassembled WGS sequence"/>
</dbReference>
<evidence type="ECO:0000256" key="3">
    <source>
        <dbReference type="ARBA" id="ARBA00023157"/>
    </source>
</evidence>
<dbReference type="PANTHER" id="PTHR42852:SF6">
    <property type="entry name" value="THIOL:DISULFIDE INTERCHANGE PROTEIN DSBE"/>
    <property type="match status" value="1"/>
</dbReference>
<name>U2J4V5_9SPHI</name>
<sequence length="380" mass="43338">MLNKLATVAIGLLTVCHLNDAQAQEQKFTVIGQLSKATHGQKIYFNYNSTQGDVLDSLYSQHGKFRFEGTIDGPQLATLLLDSNNQGFQEYSSKSDKKMFYLDGETIRLASDSTFKQATIENSAINREHERYKAPLQPVIEKIRVINTKFFYASAEEKNDPEYVRQTDIAYNKVEQELIELQKKYIRENPNSTFSLRALSEIINVYEDVSIPKALFDGLSPELRQSKQGKSFQEQLDRRMLAQVGDEATEIALPDQDGHIVKLSDYKGKYVLVDFWASWCGPCREESPFLVELYKKYKSKNFEIIGISLDKQRDAWLKAVADDQLSWVHLSDLKAWGTEAVKNYGIVGIPQNFLISPDGKIVAKNLRGDHLEKTLLEFIK</sequence>
<dbReference type="RefSeq" id="WP_021071789.1">
    <property type="nucleotide sequence ID" value="NZ_ATDL01000021.1"/>
</dbReference>
<dbReference type="GO" id="GO:0017004">
    <property type="term" value="P:cytochrome complex assembly"/>
    <property type="evidence" value="ECO:0007669"/>
    <property type="project" value="UniProtKB-KW"/>
</dbReference>
<dbReference type="GO" id="GO:0016491">
    <property type="term" value="F:oxidoreductase activity"/>
    <property type="evidence" value="ECO:0007669"/>
    <property type="project" value="InterPro"/>
</dbReference>
<dbReference type="Pfam" id="PF14289">
    <property type="entry name" value="DUF4369"/>
    <property type="match status" value="1"/>
</dbReference>
<evidence type="ECO:0000313" key="7">
    <source>
        <dbReference type="Proteomes" id="UP000016584"/>
    </source>
</evidence>
<keyword evidence="3" id="KW-1015">Disulfide bond</keyword>
<dbReference type="eggNOG" id="COG0526">
    <property type="taxonomic scope" value="Bacteria"/>
</dbReference>
<dbReference type="PANTHER" id="PTHR42852">
    <property type="entry name" value="THIOL:DISULFIDE INTERCHANGE PROTEIN DSBE"/>
    <property type="match status" value="1"/>
</dbReference>
<evidence type="ECO:0000256" key="4">
    <source>
        <dbReference type="ARBA" id="ARBA00023284"/>
    </source>
</evidence>
<protein>
    <recommendedName>
        <fullName evidence="5">Thioredoxin domain-containing protein</fullName>
    </recommendedName>
</protein>
<dbReference type="PROSITE" id="PS51352">
    <property type="entry name" value="THIOREDOXIN_2"/>
    <property type="match status" value="1"/>
</dbReference>
<dbReference type="Gene3D" id="3.40.30.10">
    <property type="entry name" value="Glutaredoxin"/>
    <property type="match status" value="1"/>
</dbReference>